<evidence type="ECO:0000313" key="2">
    <source>
        <dbReference type="EMBL" id="KAI5064333.1"/>
    </source>
</evidence>
<dbReference type="Gene3D" id="3.30.470.30">
    <property type="entry name" value="DNA ligase/mRNA capping enzyme"/>
    <property type="match status" value="1"/>
</dbReference>
<dbReference type="InterPro" id="IPR052732">
    <property type="entry name" value="Cell-binding_unc_protein"/>
</dbReference>
<evidence type="ECO:0000313" key="3">
    <source>
        <dbReference type="Proteomes" id="UP000886520"/>
    </source>
</evidence>
<proteinExistence type="predicted"/>
<dbReference type="SUPFAM" id="SSF56091">
    <property type="entry name" value="DNA ligase/mRNA capping enzyme, catalytic domain"/>
    <property type="match status" value="1"/>
</dbReference>
<organism evidence="2 3">
    <name type="scientific">Adiantum capillus-veneris</name>
    <name type="common">Maidenhair fern</name>
    <dbReference type="NCBI Taxonomy" id="13818"/>
    <lineage>
        <taxon>Eukaryota</taxon>
        <taxon>Viridiplantae</taxon>
        <taxon>Streptophyta</taxon>
        <taxon>Embryophyta</taxon>
        <taxon>Tracheophyta</taxon>
        <taxon>Polypodiopsida</taxon>
        <taxon>Polypodiidae</taxon>
        <taxon>Polypodiales</taxon>
        <taxon>Pteridineae</taxon>
        <taxon>Pteridaceae</taxon>
        <taxon>Vittarioideae</taxon>
        <taxon>Adiantum</taxon>
    </lineage>
</organism>
<protein>
    <recommendedName>
        <fullName evidence="1">RNA ligase domain-containing protein</fullName>
    </recommendedName>
</protein>
<name>A0A9D4UA96_ADICA</name>
<dbReference type="AlphaFoldDB" id="A0A9D4UA96"/>
<accession>A0A9D4UA96</accession>
<dbReference type="PANTHER" id="PTHR43883">
    <property type="entry name" value="SLR0207 PROTEIN"/>
    <property type="match status" value="1"/>
</dbReference>
<reference evidence="2" key="1">
    <citation type="submission" date="2021-01" db="EMBL/GenBank/DDBJ databases">
        <title>Adiantum capillus-veneris genome.</title>
        <authorList>
            <person name="Fang Y."/>
            <person name="Liao Q."/>
        </authorList>
    </citation>
    <scope>NUCLEOTIDE SEQUENCE</scope>
    <source>
        <strain evidence="2">H3</strain>
        <tissue evidence="2">Leaf</tissue>
    </source>
</reference>
<dbReference type="Pfam" id="PF09414">
    <property type="entry name" value="RNA_ligase"/>
    <property type="match status" value="1"/>
</dbReference>
<dbReference type="OrthoDB" id="432447at2759"/>
<gene>
    <name evidence="2" type="ORF">GOP47_0021003</name>
</gene>
<dbReference type="InterPro" id="IPR021122">
    <property type="entry name" value="RNA_ligase_dom_REL/Rnl2"/>
</dbReference>
<keyword evidence="3" id="KW-1185">Reference proteome</keyword>
<evidence type="ECO:0000259" key="1">
    <source>
        <dbReference type="Pfam" id="PF09414"/>
    </source>
</evidence>
<dbReference type="PANTHER" id="PTHR43883:SF1">
    <property type="entry name" value="GLUCONOKINASE"/>
    <property type="match status" value="1"/>
</dbReference>
<feature type="domain" description="RNA ligase" evidence="1">
    <location>
        <begin position="120"/>
        <end position="239"/>
    </location>
</feature>
<sequence>MKLPFRPARLHSSIVTQSCTRWADKNVRHLSFTAPFPCRGGKERGGGKSSACYLTTCMPTLLSRPVHSLSEPDKFTKEGFVKFPRTGHLYDLGRATRDDLIMNKAELCTFLDTEDRNISIVVQEKIDGANMGITVDETLAFRVQNRSHYVNSRSHAQFKELDLWLQTHEADLWGVLTCNDTLQPGELVLFGEWVFAKHSIHYTKLPDFFLAFDLYDTRQDKFYSSSRLRDILKTTSLHVIHEIQTCRLWAEPRWFVLTLCVEMTIGRRGKLPGIN</sequence>
<dbReference type="Proteomes" id="UP000886520">
    <property type="component" value="Chromosome 20"/>
</dbReference>
<dbReference type="EMBL" id="JABFUD020000020">
    <property type="protein sequence ID" value="KAI5064333.1"/>
    <property type="molecule type" value="Genomic_DNA"/>
</dbReference>
<comment type="caution">
    <text evidence="2">The sequence shown here is derived from an EMBL/GenBank/DDBJ whole genome shotgun (WGS) entry which is preliminary data.</text>
</comment>